<dbReference type="InterPro" id="IPR001853">
    <property type="entry name" value="DSBA-like_thioredoxin_dom"/>
</dbReference>
<dbReference type="CDD" id="cd03022">
    <property type="entry name" value="DsbA_HCCA_Iso"/>
    <property type="match status" value="1"/>
</dbReference>
<evidence type="ECO:0000313" key="3">
    <source>
        <dbReference type="Proteomes" id="UP000060699"/>
    </source>
</evidence>
<dbReference type="EC" id="5.99.1.4" evidence="1"/>
<dbReference type="PANTHER" id="PTHR42943">
    <property type="entry name" value="GLUTATHIONE S-TRANSFERASE KAPPA"/>
    <property type="match status" value="1"/>
</dbReference>
<dbReference type="KEGG" id="rdp:RD2015_3607"/>
<dbReference type="Pfam" id="PF01323">
    <property type="entry name" value="DSBA"/>
    <property type="match status" value="1"/>
</dbReference>
<dbReference type="OrthoDB" id="8560325at2"/>
<dbReference type="GO" id="GO:0018845">
    <property type="term" value="F:2-hydroxychromene-2-carboxylate isomerase activity"/>
    <property type="evidence" value="ECO:0007669"/>
    <property type="project" value="UniProtKB-UniRule"/>
</dbReference>
<organism evidence="2 3">
    <name type="scientific">Roseateles depolymerans</name>
    <dbReference type="NCBI Taxonomy" id="76731"/>
    <lineage>
        <taxon>Bacteria</taxon>
        <taxon>Pseudomonadati</taxon>
        <taxon>Pseudomonadota</taxon>
        <taxon>Betaproteobacteria</taxon>
        <taxon>Burkholderiales</taxon>
        <taxon>Sphaerotilaceae</taxon>
        <taxon>Roseateles</taxon>
    </lineage>
</organism>
<comment type="catalytic activity">
    <reaction evidence="1">
        <text>2-hydroxychromene-2-carboxylate = (3E)-4-(2-hydroxyphenyl)-2-oxobut-3-enoate</text>
        <dbReference type="Rhea" id="RHEA:27401"/>
        <dbReference type="ChEBI" id="CHEBI:59350"/>
        <dbReference type="ChEBI" id="CHEBI:59353"/>
        <dbReference type="EC" id="5.99.1.4"/>
    </reaction>
</comment>
<evidence type="ECO:0000256" key="1">
    <source>
        <dbReference type="PIRNR" id="PIRNR006386"/>
    </source>
</evidence>
<dbReference type="RefSeq" id="WP_058936086.1">
    <property type="nucleotide sequence ID" value="NZ_CP013729.1"/>
</dbReference>
<dbReference type="EMBL" id="CP013729">
    <property type="protein sequence ID" value="ALV08063.1"/>
    <property type="molecule type" value="Genomic_DNA"/>
</dbReference>
<dbReference type="InterPro" id="IPR051924">
    <property type="entry name" value="GST_Kappa/NadH"/>
</dbReference>
<dbReference type="Proteomes" id="UP000060699">
    <property type="component" value="Chromosome"/>
</dbReference>
<dbReference type="STRING" id="76731.RD2015_3607"/>
<dbReference type="PIRSF" id="PIRSF006386">
    <property type="entry name" value="HCCAis_GSTk"/>
    <property type="match status" value="1"/>
</dbReference>
<comment type="similarity">
    <text evidence="1">Belongs to the GST superfamily. NadH family.</text>
</comment>
<keyword evidence="1 2" id="KW-0413">Isomerase</keyword>
<dbReference type="InterPro" id="IPR044087">
    <property type="entry name" value="NahD-like"/>
</dbReference>
<keyword evidence="3" id="KW-1185">Reference proteome</keyword>
<dbReference type="Gene3D" id="3.40.30.10">
    <property type="entry name" value="Glutaredoxin"/>
    <property type="match status" value="1"/>
</dbReference>
<dbReference type="SUPFAM" id="SSF52833">
    <property type="entry name" value="Thioredoxin-like"/>
    <property type="match status" value="1"/>
</dbReference>
<dbReference type="GO" id="GO:0004602">
    <property type="term" value="F:glutathione peroxidase activity"/>
    <property type="evidence" value="ECO:0007669"/>
    <property type="project" value="TreeGrafter"/>
</dbReference>
<dbReference type="AlphaFoldDB" id="A0A0U3LIZ5"/>
<dbReference type="PANTHER" id="PTHR42943:SF2">
    <property type="entry name" value="GLUTATHIONE S-TRANSFERASE KAPPA 1"/>
    <property type="match status" value="1"/>
</dbReference>
<name>A0A0U3LIZ5_9BURK</name>
<accession>A0A0U3LIZ5</accession>
<sequence length="215" mass="23859">MTSLDFYFDPISPYAALAFEQLPQTLAGRSVAVRYIPIFLGAVLKAHDNKGPAEVLHKRDWVYRQVLWQSHRLQIPLTLPATHPFNPLALLRLLWSTAEPGRTPSRYAVETVLRHVWQGGEEATDLDRLQRLTQALAPVQDPAGDAVKAALREATDAAVARGVFGVPTIGVGERLFWGLDALEMVRACVDGDPWFDGPDWHRAQSLPSALPRRAP</sequence>
<dbReference type="InterPro" id="IPR014440">
    <property type="entry name" value="HCCAis_GSTk"/>
</dbReference>
<evidence type="ECO:0000313" key="2">
    <source>
        <dbReference type="EMBL" id="ALV08063.1"/>
    </source>
</evidence>
<reference evidence="2 3" key="1">
    <citation type="submission" date="2015-12" db="EMBL/GenBank/DDBJ databases">
        <title>Complete genome of Roseateles depolymerans KCTC 42856.</title>
        <authorList>
            <person name="Kim K.M."/>
        </authorList>
    </citation>
    <scope>NUCLEOTIDE SEQUENCE [LARGE SCALE GENOMIC DNA]</scope>
    <source>
        <strain evidence="2 3">KCTC 42856</strain>
    </source>
</reference>
<gene>
    <name evidence="2" type="ORF">RD2015_3607</name>
</gene>
<dbReference type="InterPro" id="IPR036249">
    <property type="entry name" value="Thioredoxin-like_sf"/>
</dbReference>
<dbReference type="GO" id="GO:0006749">
    <property type="term" value="P:glutathione metabolic process"/>
    <property type="evidence" value="ECO:0007669"/>
    <property type="project" value="TreeGrafter"/>
</dbReference>
<protein>
    <recommendedName>
        <fullName evidence="1">2-hydroxychromene-2-carboxylate isomerase</fullName>
        <ecNumber evidence="1">5.99.1.4</ecNumber>
    </recommendedName>
</protein>
<proteinExistence type="inferred from homology"/>
<dbReference type="GO" id="GO:0004364">
    <property type="term" value="F:glutathione transferase activity"/>
    <property type="evidence" value="ECO:0007669"/>
    <property type="project" value="TreeGrafter"/>
</dbReference>
<dbReference type="GO" id="GO:1901170">
    <property type="term" value="P:naphthalene catabolic process"/>
    <property type="evidence" value="ECO:0007669"/>
    <property type="project" value="InterPro"/>
</dbReference>